<name>A0A1V0FYR0_9TRYP</name>
<dbReference type="VEuPathDB" id="TriTrypDB:Tb427_000054100"/>
<evidence type="ECO:0000256" key="8">
    <source>
        <dbReference type="ARBA" id="ARBA00023288"/>
    </source>
</evidence>
<dbReference type="GO" id="GO:0005886">
    <property type="term" value="C:plasma membrane"/>
    <property type="evidence" value="ECO:0007669"/>
    <property type="project" value="UniProtKB-SubCell"/>
</dbReference>
<keyword evidence="5" id="KW-0732">Signal</keyword>
<evidence type="ECO:0000256" key="5">
    <source>
        <dbReference type="ARBA" id="ARBA00022729"/>
    </source>
</evidence>
<keyword evidence="3" id="KW-1003">Cell membrane</keyword>
<dbReference type="InterPro" id="IPR025932">
    <property type="entry name" value="Trypano_VSG_B_N_dom"/>
</dbReference>
<comment type="function">
    <text evidence="1">VSG forms a coat on the surface of the parasite. The trypanosome evades the immune response of the host by expressing a series of antigenically distinct VSGs from an estimated 1000 VSG genes.</text>
</comment>
<accession>A0A1V0FYR0</accession>
<evidence type="ECO:0000259" key="9">
    <source>
        <dbReference type="Pfam" id="PF13206"/>
    </source>
</evidence>
<evidence type="ECO:0000256" key="2">
    <source>
        <dbReference type="ARBA" id="ARBA00004609"/>
    </source>
</evidence>
<sequence>MICLCAVKNSAAVTAPCGTVGDVGAAVIDTNGKSKKVSNFWKVVEAKCSGLTGTTSGQTTPAALVTNREAIFRHLGTNYKAATAPDQTWLVLKRSNFLFYHVLGSTAAACDSSGALSSAGKGICIDYTALLGTNGGITWVSVVKQAEATLEALTL</sequence>
<dbReference type="EMBL" id="KY404746">
    <property type="protein sequence ID" value="ARB50997.1"/>
    <property type="molecule type" value="Genomic_DNA"/>
</dbReference>
<keyword evidence="8" id="KW-0449">Lipoprotein</keyword>
<reference evidence="10" key="1">
    <citation type="submission" date="2016-12" db="EMBL/GenBank/DDBJ databases">
        <title>Extending the VSGnome of Trypanosoma brucei strain TREU927.</title>
        <authorList>
            <person name="Cross G.A."/>
        </authorList>
    </citation>
    <scope>NUCLEOTIDE SEQUENCE</scope>
    <source>
        <strain evidence="10">Tb927.99.2116</strain>
    </source>
</reference>
<protein>
    <submittedName>
        <fullName evidence="10">Variant surface glycoprotein</fullName>
    </submittedName>
</protein>
<dbReference type="GO" id="GO:0098552">
    <property type="term" value="C:side of membrane"/>
    <property type="evidence" value="ECO:0007669"/>
    <property type="project" value="UniProtKB-KW"/>
</dbReference>
<evidence type="ECO:0000256" key="4">
    <source>
        <dbReference type="ARBA" id="ARBA00022622"/>
    </source>
</evidence>
<evidence type="ECO:0000256" key="6">
    <source>
        <dbReference type="ARBA" id="ARBA00023136"/>
    </source>
</evidence>
<organism evidence="10">
    <name type="scientific">Trypanosoma brucei</name>
    <dbReference type="NCBI Taxonomy" id="5691"/>
    <lineage>
        <taxon>Eukaryota</taxon>
        <taxon>Discoba</taxon>
        <taxon>Euglenozoa</taxon>
        <taxon>Kinetoplastea</taxon>
        <taxon>Metakinetoplastina</taxon>
        <taxon>Trypanosomatida</taxon>
        <taxon>Trypanosomatidae</taxon>
        <taxon>Trypanosoma</taxon>
    </lineage>
</organism>
<feature type="domain" description="Trypanosome variant surface glycoprotein B-type N-terminal" evidence="9">
    <location>
        <begin position="1"/>
        <end position="153"/>
    </location>
</feature>
<keyword evidence="6" id="KW-0472">Membrane</keyword>
<comment type="subcellular location">
    <subcellularLocation>
        <location evidence="2">Cell membrane</location>
        <topology evidence="2">Lipid-anchor</topology>
        <topology evidence="2">GPI-anchor</topology>
    </subcellularLocation>
</comment>
<evidence type="ECO:0000256" key="3">
    <source>
        <dbReference type="ARBA" id="ARBA00022475"/>
    </source>
</evidence>
<dbReference type="Pfam" id="PF13206">
    <property type="entry name" value="VSG_B"/>
    <property type="match status" value="1"/>
</dbReference>
<evidence type="ECO:0000256" key="1">
    <source>
        <dbReference type="ARBA" id="ARBA00002523"/>
    </source>
</evidence>
<keyword evidence="4" id="KW-0336">GPI-anchor</keyword>
<evidence type="ECO:0000256" key="7">
    <source>
        <dbReference type="ARBA" id="ARBA00023180"/>
    </source>
</evidence>
<keyword evidence="7" id="KW-0325">Glycoprotein</keyword>
<dbReference type="AlphaFoldDB" id="A0A1V0FYR0"/>
<evidence type="ECO:0000313" key="10">
    <source>
        <dbReference type="EMBL" id="ARB50997.1"/>
    </source>
</evidence>
<proteinExistence type="predicted"/>